<dbReference type="SFLD" id="SFLDG01212">
    <property type="entry name" value="Phytoene_synthase_like"/>
    <property type="match status" value="1"/>
</dbReference>
<dbReference type="PANTHER" id="PTHR31480">
    <property type="entry name" value="BIFUNCTIONAL LYCOPENE CYCLASE/PHYTOENE SYNTHASE"/>
    <property type="match status" value="1"/>
</dbReference>
<reference evidence="1" key="1">
    <citation type="journal article" date="2015" name="Proc. Natl. Acad. Sci. U.S.A.">
        <title>Networks of energetic and metabolic interactions define dynamics in microbial communities.</title>
        <authorList>
            <person name="Embree M."/>
            <person name="Liu J.K."/>
            <person name="Al-Bassam M.M."/>
            <person name="Zengler K."/>
        </authorList>
    </citation>
    <scope>NUCLEOTIDE SEQUENCE</scope>
</reference>
<dbReference type="SUPFAM" id="SSF48576">
    <property type="entry name" value="Terpenoid synthases"/>
    <property type="match status" value="1"/>
</dbReference>
<dbReference type="SFLD" id="SFLDS00005">
    <property type="entry name" value="Isoprenoid_Synthase_Type_I"/>
    <property type="match status" value="1"/>
</dbReference>
<comment type="caution">
    <text evidence="1">The sequence shown here is derived from an EMBL/GenBank/DDBJ whole genome shotgun (WGS) entry which is preliminary data.</text>
</comment>
<dbReference type="InterPro" id="IPR017827">
    <property type="entry name" value="HSQ_synthase_HpnC"/>
</dbReference>
<dbReference type="InterPro" id="IPR033904">
    <property type="entry name" value="Trans_IPPS_HH"/>
</dbReference>
<dbReference type="InterPro" id="IPR008949">
    <property type="entry name" value="Isoprenoid_synthase_dom_sf"/>
</dbReference>
<dbReference type="SFLD" id="SFLDG01018">
    <property type="entry name" value="Squalene/Phytoene_Synthase_Lik"/>
    <property type="match status" value="1"/>
</dbReference>
<protein>
    <submittedName>
        <fullName evidence="1">Phytoene synthase</fullName>
        <ecNumber evidence="1">2.5.1.32</ecNumber>
    </submittedName>
</protein>
<dbReference type="GO" id="GO:0051996">
    <property type="term" value="F:squalene synthase [NAD(P)H] activity"/>
    <property type="evidence" value="ECO:0007669"/>
    <property type="project" value="InterPro"/>
</dbReference>
<accession>A0A0W8FX84</accession>
<dbReference type="GO" id="GO:0004311">
    <property type="term" value="F:geranylgeranyl diphosphate synthase activity"/>
    <property type="evidence" value="ECO:0007669"/>
    <property type="project" value="InterPro"/>
</dbReference>
<dbReference type="Gene3D" id="1.10.600.10">
    <property type="entry name" value="Farnesyl Diphosphate Synthase"/>
    <property type="match status" value="1"/>
</dbReference>
<dbReference type="EMBL" id="LNQE01000669">
    <property type="protein sequence ID" value="KUG25512.1"/>
    <property type="molecule type" value="Genomic_DNA"/>
</dbReference>
<dbReference type="InterPro" id="IPR002060">
    <property type="entry name" value="Squ/phyt_synthse"/>
</dbReference>
<dbReference type="InterPro" id="IPR044843">
    <property type="entry name" value="Trans_IPPS_bact-type"/>
</dbReference>
<gene>
    <name evidence="1" type="ORF">ASZ90_004666</name>
</gene>
<dbReference type="Pfam" id="PF00494">
    <property type="entry name" value="SQS_PSY"/>
    <property type="match status" value="1"/>
</dbReference>
<organism evidence="1">
    <name type="scientific">hydrocarbon metagenome</name>
    <dbReference type="NCBI Taxonomy" id="938273"/>
    <lineage>
        <taxon>unclassified sequences</taxon>
        <taxon>metagenomes</taxon>
        <taxon>ecological metagenomes</taxon>
    </lineage>
</organism>
<dbReference type="GO" id="GO:0046905">
    <property type="term" value="F:15-cis-phytoene synthase activity"/>
    <property type="evidence" value="ECO:0007669"/>
    <property type="project" value="UniProtKB-EC"/>
</dbReference>
<name>A0A0W8FX84_9ZZZZ</name>
<keyword evidence="1" id="KW-0808">Transferase</keyword>
<dbReference type="NCBIfam" id="TIGR03464">
    <property type="entry name" value="HpnC"/>
    <property type="match status" value="1"/>
</dbReference>
<sequence>MTNQKHGKKELEELVNLADEHYENFPVASLLFPKNIRNDVALIYRFARTADDIVDEGNDPDEIKHNKLSSFMNEFEEALNGNYKNNFWKLLHNTIKTKQLNSEHFLNLLEAFEQDLHKKEYETFDELLDYCRNSANPVGRIILELNDIRDESINLLSDDICTALQLTNFWQDVKIDLQKGRIYIPKEDFKKFGTDKSSLYGEQKTDNLRQLIKFESERTEKLFTEGSKILKFLPFRLRLQIRWTINGGTKIIEKIKKNEYDVMNFRPTLSKIDFLIALIKPVAKNVK</sequence>
<proteinExistence type="predicted"/>
<evidence type="ECO:0000313" key="1">
    <source>
        <dbReference type="EMBL" id="KUG25512.1"/>
    </source>
</evidence>
<dbReference type="EC" id="2.5.1.32" evidence="1"/>
<dbReference type="CDD" id="cd00683">
    <property type="entry name" value="Trans_IPPS_HH"/>
    <property type="match status" value="1"/>
</dbReference>
<dbReference type="AlphaFoldDB" id="A0A0W8FX84"/>